<comment type="caution">
    <text evidence="4">The sequence shown here is derived from an EMBL/GenBank/DDBJ whole genome shotgun (WGS) entry which is preliminary data.</text>
</comment>
<dbReference type="InterPro" id="IPR050832">
    <property type="entry name" value="Bact_Acetyltransf"/>
</dbReference>
<dbReference type="AlphaFoldDB" id="A0A6L9LHH0"/>
<accession>A0A6L9LHH0</accession>
<dbReference type="Gene3D" id="3.40.630.30">
    <property type="match status" value="1"/>
</dbReference>
<dbReference type="GO" id="GO:0016747">
    <property type="term" value="F:acyltransferase activity, transferring groups other than amino-acyl groups"/>
    <property type="evidence" value="ECO:0007669"/>
    <property type="project" value="InterPro"/>
</dbReference>
<evidence type="ECO:0000313" key="4">
    <source>
        <dbReference type="EMBL" id="NDU98363.1"/>
    </source>
</evidence>
<protein>
    <submittedName>
        <fullName evidence="4">GNAT family N-acetyltransferase</fullName>
    </submittedName>
</protein>
<feature type="domain" description="N-acetyltransferase" evidence="3">
    <location>
        <begin position="131"/>
        <end position="272"/>
    </location>
</feature>
<dbReference type="InterPro" id="IPR000182">
    <property type="entry name" value="GNAT_dom"/>
</dbReference>
<dbReference type="EMBL" id="JAAFZH010000016">
    <property type="protein sequence ID" value="NDU98363.1"/>
    <property type="molecule type" value="Genomic_DNA"/>
</dbReference>
<gene>
    <name evidence="4" type="ORF">GK108_25990</name>
</gene>
<dbReference type="SUPFAM" id="SSF55729">
    <property type="entry name" value="Acyl-CoA N-acyltransferases (Nat)"/>
    <property type="match status" value="1"/>
</dbReference>
<name>A0A6L9LHH0_9BACT</name>
<organism evidence="4 5">
    <name type="scientific">Spirosoma terrae</name>
    <dbReference type="NCBI Taxonomy" id="1968276"/>
    <lineage>
        <taxon>Bacteria</taxon>
        <taxon>Pseudomonadati</taxon>
        <taxon>Bacteroidota</taxon>
        <taxon>Cytophagia</taxon>
        <taxon>Cytophagales</taxon>
        <taxon>Cytophagaceae</taxon>
        <taxon>Spirosoma</taxon>
    </lineage>
</organism>
<dbReference type="PROSITE" id="PS51186">
    <property type="entry name" value="GNAT"/>
    <property type="match status" value="1"/>
</dbReference>
<reference evidence="4 5" key="1">
    <citation type="submission" date="2020-02" db="EMBL/GenBank/DDBJ databases">
        <title>Draft genome sequence of two Spirosoma agri KCTC 52727 and Spirosoma terrae KCTC 52035.</title>
        <authorList>
            <person name="Rojas J."/>
            <person name="Ambika Manirajan B."/>
            <person name="Suarez C."/>
            <person name="Ratering S."/>
            <person name="Schnell S."/>
        </authorList>
    </citation>
    <scope>NUCLEOTIDE SEQUENCE [LARGE SCALE GENOMIC DNA]</scope>
    <source>
        <strain evidence="4 5">KCTC 52035</strain>
    </source>
</reference>
<evidence type="ECO:0000256" key="2">
    <source>
        <dbReference type="ARBA" id="ARBA00023315"/>
    </source>
</evidence>
<keyword evidence="2" id="KW-0012">Acyltransferase</keyword>
<dbReference type="CDD" id="cd04301">
    <property type="entry name" value="NAT_SF"/>
    <property type="match status" value="1"/>
</dbReference>
<dbReference type="Proteomes" id="UP000474175">
    <property type="component" value="Unassembled WGS sequence"/>
</dbReference>
<evidence type="ECO:0000313" key="5">
    <source>
        <dbReference type="Proteomes" id="UP000474175"/>
    </source>
</evidence>
<evidence type="ECO:0000259" key="3">
    <source>
        <dbReference type="PROSITE" id="PS51186"/>
    </source>
</evidence>
<dbReference type="RefSeq" id="WP_163954492.1">
    <property type="nucleotide sequence ID" value="NZ_JAAFZH010000016.1"/>
</dbReference>
<dbReference type="InterPro" id="IPR016181">
    <property type="entry name" value="Acyl_CoA_acyltransferase"/>
</dbReference>
<dbReference type="Pfam" id="PF00583">
    <property type="entry name" value="Acetyltransf_1"/>
    <property type="match status" value="1"/>
</dbReference>
<sequence>MDSSLINLVRQNFIAKSSYFARFPFTYFLPGAAFEETATYAAVNSGLPSDTFNVIIPKSSDSTALTALFDHTIQPWNQQQRPFAFWCWEDTYSSALSTLLDQYGLVSDEQNVAMWLNLQMASLKPLSVSALTIRAVQTPAEYEQFADVIAELFGTSPEAEQIRIYYQRVGAIRQSDQPMKLYVGEYDGHIVATGTLFLYGSSAGIYDIATRPAWRGRGFGSQLFHHLLLEAKDHSIQEVVLQASAEGLGIYKRAGFVEVGHVQVFGNRHLFV</sequence>
<evidence type="ECO:0000256" key="1">
    <source>
        <dbReference type="ARBA" id="ARBA00022679"/>
    </source>
</evidence>
<keyword evidence="5" id="KW-1185">Reference proteome</keyword>
<dbReference type="PANTHER" id="PTHR43877">
    <property type="entry name" value="AMINOALKYLPHOSPHONATE N-ACETYLTRANSFERASE-RELATED-RELATED"/>
    <property type="match status" value="1"/>
</dbReference>
<proteinExistence type="predicted"/>
<keyword evidence="1 4" id="KW-0808">Transferase</keyword>